<keyword evidence="16" id="KW-1185">Reference proteome</keyword>
<evidence type="ECO:0000256" key="3">
    <source>
        <dbReference type="ARBA" id="ARBA00004613"/>
    </source>
</evidence>
<dbReference type="Pfam" id="PF00652">
    <property type="entry name" value="Ricin_B_lectin"/>
    <property type="match status" value="1"/>
</dbReference>
<evidence type="ECO:0000256" key="2">
    <source>
        <dbReference type="ARBA" id="ARBA00003969"/>
    </source>
</evidence>
<comment type="catalytic activity">
    <reaction evidence="1 13">
        <text>Hydrolysis of terminal, non-reducing alpha-D-galactose residues in alpha-D-galactosides, including galactose oligosaccharides, galactomannans and galactolipids.</text>
        <dbReference type="EC" id="3.2.1.22"/>
    </reaction>
</comment>
<dbReference type="InterPro" id="IPR041233">
    <property type="entry name" value="Melibiase_C"/>
</dbReference>
<dbReference type="PRINTS" id="PR00740">
    <property type="entry name" value="GLHYDRLASE27"/>
</dbReference>
<dbReference type="OrthoDB" id="5795902at2759"/>
<evidence type="ECO:0000256" key="12">
    <source>
        <dbReference type="ARBA" id="ARBA00023295"/>
    </source>
</evidence>
<dbReference type="GO" id="GO:0005576">
    <property type="term" value="C:extracellular region"/>
    <property type="evidence" value="ECO:0007669"/>
    <property type="project" value="UniProtKB-SubCell"/>
</dbReference>
<comment type="subcellular location">
    <subcellularLocation>
        <location evidence="3">Secreted</location>
    </subcellularLocation>
</comment>
<dbReference type="SUPFAM" id="SSF50370">
    <property type="entry name" value="Ricin B-like lectins"/>
    <property type="match status" value="1"/>
</dbReference>
<dbReference type="InterPro" id="IPR017853">
    <property type="entry name" value="GH"/>
</dbReference>
<gene>
    <name evidence="15" type="ORF">EJ05DRAFT_437232</name>
</gene>
<keyword evidence="10 13" id="KW-1015">Disulfide bond</keyword>
<evidence type="ECO:0000256" key="5">
    <source>
        <dbReference type="ARBA" id="ARBA00012755"/>
    </source>
</evidence>
<dbReference type="EC" id="3.2.1.22" evidence="5 13"/>
<keyword evidence="12 13" id="KW-0326">Glycosidase</keyword>
<comment type="function">
    <text evidence="2">Hydrolyzes a variety of simple alpha-D-galactoside as well as more complex molecules such as oligosaccharides and polysaccharides.</text>
</comment>
<evidence type="ECO:0000256" key="10">
    <source>
        <dbReference type="ARBA" id="ARBA00023157"/>
    </source>
</evidence>
<keyword evidence="6" id="KW-0964">Secreted</keyword>
<dbReference type="GO" id="GO:0030246">
    <property type="term" value="F:carbohydrate binding"/>
    <property type="evidence" value="ECO:0007669"/>
    <property type="project" value="UniProtKB-KW"/>
</dbReference>
<dbReference type="Gene3D" id="2.60.40.1180">
    <property type="entry name" value="Golgi alpha-mannosidase II"/>
    <property type="match status" value="1"/>
</dbReference>
<comment type="similarity">
    <text evidence="4 13">Belongs to the glycosyl hydrolase 27 family.</text>
</comment>
<protein>
    <recommendedName>
        <fullName evidence="5 13">Alpha-galactosidase</fullName>
        <ecNumber evidence="5 13">3.2.1.22</ecNumber>
    </recommendedName>
    <alternativeName>
        <fullName evidence="13">Melibiase</fullName>
    </alternativeName>
</protein>
<dbReference type="RefSeq" id="XP_033602319.1">
    <property type="nucleotide sequence ID" value="XM_033741780.1"/>
</dbReference>
<dbReference type="PANTHER" id="PTHR11452">
    <property type="entry name" value="ALPHA-GALACTOSIDASE/ALPHA-N-ACETYLGALACTOSAMINIDASE"/>
    <property type="match status" value="1"/>
</dbReference>
<evidence type="ECO:0000256" key="9">
    <source>
        <dbReference type="ARBA" id="ARBA00022801"/>
    </source>
</evidence>
<dbReference type="GO" id="GO:0005975">
    <property type="term" value="P:carbohydrate metabolic process"/>
    <property type="evidence" value="ECO:0007669"/>
    <property type="project" value="InterPro"/>
</dbReference>
<proteinExistence type="inferred from homology"/>
<evidence type="ECO:0000256" key="11">
    <source>
        <dbReference type="ARBA" id="ARBA00023180"/>
    </source>
</evidence>
<evidence type="ECO:0000256" key="4">
    <source>
        <dbReference type="ARBA" id="ARBA00009743"/>
    </source>
</evidence>
<dbReference type="InterPro" id="IPR035992">
    <property type="entry name" value="Ricin_B-like_lectins"/>
</dbReference>
<dbReference type="EMBL" id="ML996569">
    <property type="protein sequence ID" value="KAF2759868.1"/>
    <property type="molecule type" value="Genomic_DNA"/>
</dbReference>
<evidence type="ECO:0000256" key="1">
    <source>
        <dbReference type="ARBA" id="ARBA00001255"/>
    </source>
</evidence>
<organism evidence="15 16">
    <name type="scientific">Pseudovirgaria hyperparasitica</name>
    <dbReference type="NCBI Taxonomy" id="470096"/>
    <lineage>
        <taxon>Eukaryota</taxon>
        <taxon>Fungi</taxon>
        <taxon>Dikarya</taxon>
        <taxon>Ascomycota</taxon>
        <taxon>Pezizomycotina</taxon>
        <taxon>Dothideomycetes</taxon>
        <taxon>Dothideomycetes incertae sedis</taxon>
        <taxon>Acrospermales</taxon>
        <taxon>Acrospermaceae</taxon>
        <taxon>Pseudovirgaria</taxon>
    </lineage>
</organism>
<evidence type="ECO:0000313" key="15">
    <source>
        <dbReference type="EMBL" id="KAF2759868.1"/>
    </source>
</evidence>
<evidence type="ECO:0000313" key="16">
    <source>
        <dbReference type="Proteomes" id="UP000799437"/>
    </source>
</evidence>
<dbReference type="Proteomes" id="UP000799437">
    <property type="component" value="Unassembled WGS sequence"/>
</dbReference>
<dbReference type="InterPro" id="IPR002241">
    <property type="entry name" value="Glyco_hydro_27"/>
</dbReference>
<dbReference type="Gene3D" id="3.20.20.70">
    <property type="entry name" value="Aldolase class I"/>
    <property type="match status" value="1"/>
</dbReference>
<accession>A0A6A6WAI1</accession>
<dbReference type="PROSITE" id="PS50231">
    <property type="entry name" value="RICIN_B_LECTIN"/>
    <property type="match status" value="1"/>
</dbReference>
<dbReference type="Pfam" id="PF17801">
    <property type="entry name" value="Melibiase_C"/>
    <property type="match status" value="1"/>
</dbReference>
<keyword evidence="7" id="KW-0732">Signal</keyword>
<name>A0A6A6WAI1_9PEZI</name>
<reference evidence="15" key="1">
    <citation type="journal article" date="2020" name="Stud. Mycol.">
        <title>101 Dothideomycetes genomes: a test case for predicting lifestyles and emergence of pathogens.</title>
        <authorList>
            <person name="Haridas S."/>
            <person name="Albert R."/>
            <person name="Binder M."/>
            <person name="Bloem J."/>
            <person name="Labutti K."/>
            <person name="Salamov A."/>
            <person name="Andreopoulos B."/>
            <person name="Baker S."/>
            <person name="Barry K."/>
            <person name="Bills G."/>
            <person name="Bluhm B."/>
            <person name="Cannon C."/>
            <person name="Castanera R."/>
            <person name="Culley D."/>
            <person name="Daum C."/>
            <person name="Ezra D."/>
            <person name="Gonzalez J."/>
            <person name="Henrissat B."/>
            <person name="Kuo A."/>
            <person name="Liang C."/>
            <person name="Lipzen A."/>
            <person name="Lutzoni F."/>
            <person name="Magnuson J."/>
            <person name="Mondo S."/>
            <person name="Nolan M."/>
            <person name="Ohm R."/>
            <person name="Pangilinan J."/>
            <person name="Park H.-J."/>
            <person name="Ramirez L."/>
            <person name="Alfaro M."/>
            <person name="Sun H."/>
            <person name="Tritt A."/>
            <person name="Yoshinaga Y."/>
            <person name="Zwiers L.-H."/>
            <person name="Turgeon B."/>
            <person name="Goodwin S."/>
            <person name="Spatafora J."/>
            <person name="Crous P."/>
            <person name="Grigoriev I."/>
        </authorList>
    </citation>
    <scope>NUCLEOTIDE SEQUENCE</scope>
    <source>
        <strain evidence="15">CBS 121739</strain>
    </source>
</reference>
<keyword evidence="9 13" id="KW-0378">Hydrolase</keyword>
<dbReference type="SUPFAM" id="SSF51011">
    <property type="entry name" value="Glycosyl hydrolase domain"/>
    <property type="match status" value="1"/>
</dbReference>
<dbReference type="GO" id="GO:0004557">
    <property type="term" value="F:alpha-galactosidase activity"/>
    <property type="evidence" value="ECO:0007669"/>
    <property type="project" value="UniProtKB-EC"/>
</dbReference>
<feature type="domain" description="Ricin B lectin" evidence="14">
    <location>
        <begin position="411"/>
        <end position="526"/>
    </location>
</feature>
<dbReference type="AlphaFoldDB" id="A0A6A6WAI1"/>
<dbReference type="InterPro" id="IPR013785">
    <property type="entry name" value="Aldolase_TIM"/>
</dbReference>
<evidence type="ECO:0000256" key="7">
    <source>
        <dbReference type="ARBA" id="ARBA00022729"/>
    </source>
</evidence>
<evidence type="ECO:0000256" key="6">
    <source>
        <dbReference type="ARBA" id="ARBA00022525"/>
    </source>
</evidence>
<dbReference type="PANTHER" id="PTHR11452:SF91">
    <property type="entry name" value="ALPHA-GALACTOSIDASE A-RELATED"/>
    <property type="match status" value="1"/>
</dbReference>
<dbReference type="CDD" id="cd14792">
    <property type="entry name" value="GH27"/>
    <property type="match status" value="1"/>
</dbReference>
<dbReference type="Pfam" id="PF16499">
    <property type="entry name" value="Melibiase_2"/>
    <property type="match status" value="1"/>
</dbReference>
<dbReference type="InterPro" id="IPR000772">
    <property type="entry name" value="Ricin_B_lectin"/>
</dbReference>
<dbReference type="SUPFAM" id="SSF51445">
    <property type="entry name" value="(Trans)glycosidases"/>
    <property type="match status" value="1"/>
</dbReference>
<dbReference type="Gene3D" id="2.80.10.50">
    <property type="match status" value="1"/>
</dbReference>
<evidence type="ECO:0000259" key="14">
    <source>
        <dbReference type="SMART" id="SM00458"/>
    </source>
</evidence>
<sequence length="532" mass="59770">MVWSTVQDPAIQPRPPMGFNNWARFMCDLNQTLFTDTADAMLENGLLDAGYEYINIDDCWLEYSRAENGSLVWNSTLFPDGLIWLGEYLHERGFKYGIYQDAGNLTCGGYPGSRDYEDLDAKTFEAWGIDYLKLDGCNVINNTDPRPKVEQYRVLYEKWHKALEALDKPLVFSESAPAYFSPDFQTPPHSNNTDWYTIMKYMPEYGELARHSNDVKIWGFDGIFEPGGHWDSIMTNYGHNTELARYQQKCGFYNDPDFLIPFPDLTEEEKRSHFSLWASFSAPLIISAYIPELPESDIKYLSNKDIIAVDQDSLCLQATLVSQDGYWDVLTKSLENGDRLLTVLNRGNNTNSTLIPLERVGISPDHSYSVKDLWTGKTFTVSKSISLHERPSHSTAVLRIRGRHAPKLDITPTGMIFNTYTGHCLTTTRLGAQFETCNASDEQIWQTTAQGALTTLGARDTCLGHNERGNLKATACHAETGNVWTYYQTGNLMAGNSALCLAEAPSGQAVLEPCHPKADPQVLELPGGVTIH</sequence>
<dbReference type="GeneID" id="54482834"/>
<dbReference type="InterPro" id="IPR013780">
    <property type="entry name" value="Glyco_hydro_b"/>
</dbReference>
<evidence type="ECO:0000256" key="13">
    <source>
        <dbReference type="RuleBase" id="RU361168"/>
    </source>
</evidence>
<dbReference type="SMART" id="SM00458">
    <property type="entry name" value="RICIN"/>
    <property type="match status" value="1"/>
</dbReference>
<dbReference type="FunFam" id="3.20.20.70:FF:000177">
    <property type="entry name" value="Alpha-galactosidase"/>
    <property type="match status" value="1"/>
</dbReference>
<evidence type="ECO:0000256" key="8">
    <source>
        <dbReference type="ARBA" id="ARBA00022734"/>
    </source>
</evidence>
<keyword evidence="8" id="KW-0430">Lectin</keyword>
<keyword evidence="11" id="KW-0325">Glycoprotein</keyword>